<keyword evidence="5 7" id="KW-1133">Transmembrane helix</keyword>
<keyword evidence="6 7" id="KW-0472">Membrane</keyword>
<evidence type="ECO:0000313" key="9">
    <source>
        <dbReference type="EMBL" id="CAB4588323.1"/>
    </source>
</evidence>
<proteinExistence type="predicted"/>
<evidence type="ECO:0000256" key="1">
    <source>
        <dbReference type="ARBA" id="ARBA00004651"/>
    </source>
</evidence>
<keyword evidence="3 7" id="KW-0812">Transmembrane</keyword>
<evidence type="ECO:0000256" key="4">
    <source>
        <dbReference type="ARBA" id="ARBA00022960"/>
    </source>
</evidence>
<keyword evidence="4" id="KW-0133">Cell shape</keyword>
<feature type="transmembrane region" description="Helical" evidence="7">
    <location>
        <begin position="35"/>
        <end position="58"/>
    </location>
</feature>
<feature type="transmembrane region" description="Helical" evidence="7">
    <location>
        <begin position="70"/>
        <end position="88"/>
    </location>
</feature>
<dbReference type="EMBL" id="CAEZTY010000042">
    <property type="protein sequence ID" value="CAB4588323.1"/>
    <property type="molecule type" value="Genomic_DNA"/>
</dbReference>
<keyword evidence="2" id="KW-1003">Cell membrane</keyword>
<evidence type="ECO:0000256" key="2">
    <source>
        <dbReference type="ARBA" id="ARBA00022475"/>
    </source>
</evidence>
<dbReference type="EMBL" id="CAESAL010000011">
    <property type="protein sequence ID" value="CAB4334950.1"/>
    <property type="molecule type" value="Genomic_DNA"/>
</dbReference>
<dbReference type="GO" id="GO:0008360">
    <property type="term" value="P:regulation of cell shape"/>
    <property type="evidence" value="ECO:0007669"/>
    <property type="project" value="UniProtKB-KW"/>
</dbReference>
<dbReference type="EMBL" id="CAFBRD010000046">
    <property type="protein sequence ID" value="CAB5077165.1"/>
    <property type="molecule type" value="Genomic_DNA"/>
</dbReference>
<dbReference type="NCBIfam" id="TIGR03426">
    <property type="entry name" value="shape_MreD"/>
    <property type="match status" value="1"/>
</dbReference>
<dbReference type="GO" id="GO:0005886">
    <property type="term" value="C:plasma membrane"/>
    <property type="evidence" value="ECO:0007669"/>
    <property type="project" value="UniProtKB-SubCell"/>
</dbReference>
<dbReference type="EMBL" id="CAFBNJ010000042">
    <property type="protein sequence ID" value="CAB4953158.1"/>
    <property type="molecule type" value="Genomic_DNA"/>
</dbReference>
<dbReference type="EMBL" id="CAEZXY010000046">
    <property type="protein sequence ID" value="CAB4710635.1"/>
    <property type="molecule type" value="Genomic_DNA"/>
</dbReference>
<dbReference type="InterPro" id="IPR007227">
    <property type="entry name" value="Cell_shape_determining_MreD"/>
</dbReference>
<evidence type="ECO:0000256" key="6">
    <source>
        <dbReference type="ARBA" id="ARBA00023136"/>
    </source>
</evidence>
<evidence type="ECO:0000313" key="10">
    <source>
        <dbReference type="EMBL" id="CAB4623183.1"/>
    </source>
</evidence>
<dbReference type="AlphaFoldDB" id="A0A6J7VEY1"/>
<name>A0A6J7VEY1_9ZZZZ</name>
<protein>
    <submittedName>
        <fullName evidence="14">Unannotated protein</fullName>
    </submittedName>
</protein>
<evidence type="ECO:0000256" key="3">
    <source>
        <dbReference type="ARBA" id="ARBA00022692"/>
    </source>
</evidence>
<feature type="transmembrane region" description="Helical" evidence="7">
    <location>
        <begin position="128"/>
        <end position="148"/>
    </location>
</feature>
<comment type="subcellular location">
    <subcellularLocation>
        <location evidence="1">Cell membrane</location>
        <topology evidence="1">Multi-pass membrane protein</topology>
    </subcellularLocation>
</comment>
<dbReference type="EMBL" id="CAFAAD010000063">
    <property type="protein sequence ID" value="CAB4792675.1"/>
    <property type="molecule type" value="Genomic_DNA"/>
</dbReference>
<dbReference type="EMBL" id="CAEZVC010000052">
    <property type="protein sequence ID" value="CAB4623183.1"/>
    <property type="molecule type" value="Genomic_DNA"/>
</dbReference>
<reference evidence="14" key="1">
    <citation type="submission" date="2020-05" db="EMBL/GenBank/DDBJ databases">
        <authorList>
            <person name="Chiriac C."/>
            <person name="Salcher M."/>
            <person name="Ghai R."/>
            <person name="Kavagutti S V."/>
        </authorList>
    </citation>
    <scope>NUCLEOTIDE SEQUENCE</scope>
</reference>
<accession>A0A6J7VEY1</accession>
<evidence type="ECO:0000313" key="8">
    <source>
        <dbReference type="EMBL" id="CAB4334950.1"/>
    </source>
</evidence>
<evidence type="ECO:0000313" key="13">
    <source>
        <dbReference type="EMBL" id="CAB4953158.1"/>
    </source>
</evidence>
<gene>
    <name evidence="9" type="ORF">UFOPK1762_01171</name>
    <name evidence="10" type="ORF">UFOPK1906_00959</name>
    <name evidence="11" type="ORF">UFOPK2624_01090</name>
    <name evidence="12" type="ORF">UFOPK2969_00961</name>
    <name evidence="8" type="ORF">UFOPK3331_00504</name>
    <name evidence="13" type="ORF">UFOPK3785_00967</name>
    <name evidence="14" type="ORF">UFOPK4371_00952</name>
</gene>
<feature type="transmembrane region" description="Helical" evidence="7">
    <location>
        <begin position="6"/>
        <end position="23"/>
    </location>
</feature>
<organism evidence="14">
    <name type="scientific">freshwater metagenome</name>
    <dbReference type="NCBI Taxonomy" id="449393"/>
    <lineage>
        <taxon>unclassified sequences</taxon>
        <taxon>metagenomes</taxon>
        <taxon>ecological metagenomes</taxon>
    </lineage>
</organism>
<evidence type="ECO:0000313" key="14">
    <source>
        <dbReference type="EMBL" id="CAB5077165.1"/>
    </source>
</evidence>
<feature type="transmembrane region" description="Helical" evidence="7">
    <location>
        <begin position="100"/>
        <end position="122"/>
    </location>
</feature>
<evidence type="ECO:0000313" key="11">
    <source>
        <dbReference type="EMBL" id="CAB4710635.1"/>
    </source>
</evidence>
<sequence>MNHPALRYVIVIATAAFLQYTVITQFRIAGVSADLLLVIAIAAGMIGGAERGAIVGFASGLCLDLMVTTPFGLCAISGLVAGVVAGLLEDATVHSARWLTMVIAFVASSAGILSFAIAGTLLGRPDLLSGHVLTILAIVGITSAALVFPALRACRWADPEDALLRAAAR</sequence>
<evidence type="ECO:0000256" key="7">
    <source>
        <dbReference type="SAM" id="Phobius"/>
    </source>
</evidence>
<evidence type="ECO:0000313" key="12">
    <source>
        <dbReference type="EMBL" id="CAB4792675.1"/>
    </source>
</evidence>
<evidence type="ECO:0000256" key="5">
    <source>
        <dbReference type="ARBA" id="ARBA00022989"/>
    </source>
</evidence>